<dbReference type="PANTHER" id="PTHR11586:SF33">
    <property type="entry name" value="AMINOACYL TRNA SYNTHASE COMPLEX-INTERACTING MULTIFUNCTIONAL PROTEIN 1"/>
    <property type="match status" value="1"/>
</dbReference>
<dbReference type="Proteomes" id="UP000230423">
    <property type="component" value="Unassembled WGS sequence"/>
</dbReference>
<sequence length="162" mass="17666">KQVAVPQFAKAVEKTEHDTPAPVTTSRNETSEKPSKKEKPAGEKKQAVAGANKKSDNAAAADDQIDVGRLDLRVGRILQCEKHPDADALYVEQIDMQNRLVVVLCNLKPAKMRGIESRAMVMCASSPEKVEIMEVDPSAQPGTPVTCPPYTHRPDAQLNPKK</sequence>
<proteinExistence type="predicted"/>
<dbReference type="Pfam" id="PF01588">
    <property type="entry name" value="tRNA_bind"/>
    <property type="match status" value="1"/>
</dbReference>
<feature type="compositionally biased region" description="Low complexity" evidence="4">
    <location>
        <begin position="49"/>
        <end position="62"/>
    </location>
</feature>
<dbReference type="PROSITE" id="PS50886">
    <property type="entry name" value="TRBD"/>
    <property type="match status" value="1"/>
</dbReference>
<dbReference type="Gene3D" id="2.40.50.140">
    <property type="entry name" value="Nucleic acid-binding proteins"/>
    <property type="match status" value="2"/>
</dbReference>
<feature type="region of interest" description="Disordered" evidence="4">
    <location>
        <begin position="137"/>
        <end position="162"/>
    </location>
</feature>
<organism evidence="6 7">
    <name type="scientific">Teladorsagia circumcincta</name>
    <name type="common">Brown stomach worm</name>
    <name type="synonym">Ostertagia circumcincta</name>
    <dbReference type="NCBI Taxonomy" id="45464"/>
    <lineage>
        <taxon>Eukaryota</taxon>
        <taxon>Metazoa</taxon>
        <taxon>Ecdysozoa</taxon>
        <taxon>Nematoda</taxon>
        <taxon>Chromadorea</taxon>
        <taxon>Rhabditida</taxon>
        <taxon>Rhabditina</taxon>
        <taxon>Rhabditomorpha</taxon>
        <taxon>Strongyloidea</taxon>
        <taxon>Trichostrongylidae</taxon>
        <taxon>Teladorsagia</taxon>
    </lineage>
</organism>
<dbReference type="PANTHER" id="PTHR11586">
    <property type="entry name" value="TRNA-AMINOACYLATION COFACTOR ARC1 FAMILY MEMBER"/>
    <property type="match status" value="1"/>
</dbReference>
<keyword evidence="6" id="KW-0436">Ligase</keyword>
<evidence type="ECO:0000313" key="6">
    <source>
        <dbReference type="EMBL" id="PIO54061.1"/>
    </source>
</evidence>
<feature type="domain" description="TRNA-binding" evidence="5">
    <location>
        <begin position="41"/>
        <end position="146"/>
    </location>
</feature>
<dbReference type="InterPro" id="IPR002547">
    <property type="entry name" value="tRNA-bd_dom"/>
</dbReference>
<dbReference type="EMBL" id="KZ402220">
    <property type="protein sequence ID" value="PIO54061.1"/>
    <property type="molecule type" value="Genomic_DNA"/>
</dbReference>
<evidence type="ECO:0000256" key="3">
    <source>
        <dbReference type="PROSITE-ProRule" id="PRU00209"/>
    </source>
</evidence>
<gene>
    <name evidence="6" type="ORF">TELCIR_24584</name>
</gene>
<feature type="non-terminal residue" evidence="6">
    <location>
        <position position="162"/>
    </location>
</feature>
<dbReference type="OrthoDB" id="197206at2759"/>
<feature type="non-terminal residue" evidence="6">
    <location>
        <position position="1"/>
    </location>
</feature>
<feature type="region of interest" description="Disordered" evidence="4">
    <location>
        <begin position="1"/>
        <end position="64"/>
    </location>
</feature>
<dbReference type="GO" id="GO:0000049">
    <property type="term" value="F:tRNA binding"/>
    <property type="evidence" value="ECO:0007669"/>
    <property type="project" value="UniProtKB-UniRule"/>
</dbReference>
<evidence type="ECO:0000313" key="7">
    <source>
        <dbReference type="Proteomes" id="UP000230423"/>
    </source>
</evidence>
<dbReference type="SUPFAM" id="SSF50249">
    <property type="entry name" value="Nucleic acid-binding proteins"/>
    <property type="match status" value="1"/>
</dbReference>
<dbReference type="InterPro" id="IPR012340">
    <property type="entry name" value="NA-bd_OB-fold"/>
</dbReference>
<keyword evidence="7" id="KW-1185">Reference proteome</keyword>
<evidence type="ECO:0000256" key="1">
    <source>
        <dbReference type="ARBA" id="ARBA00022555"/>
    </source>
</evidence>
<keyword evidence="2 3" id="KW-0694">RNA-binding</keyword>
<accession>A0A2G9T7X7</accession>
<evidence type="ECO:0000259" key="5">
    <source>
        <dbReference type="PROSITE" id="PS50886"/>
    </source>
</evidence>
<name>A0A2G9T7X7_TELCI</name>
<dbReference type="GO" id="GO:0016874">
    <property type="term" value="F:ligase activity"/>
    <property type="evidence" value="ECO:0007669"/>
    <property type="project" value="UniProtKB-KW"/>
</dbReference>
<evidence type="ECO:0000256" key="2">
    <source>
        <dbReference type="ARBA" id="ARBA00022884"/>
    </source>
</evidence>
<dbReference type="InterPro" id="IPR051270">
    <property type="entry name" value="Tyrosine-tRNA_ligase_regulator"/>
</dbReference>
<evidence type="ECO:0000256" key="4">
    <source>
        <dbReference type="SAM" id="MobiDB-lite"/>
    </source>
</evidence>
<dbReference type="AlphaFoldDB" id="A0A2G9T7X7"/>
<protein>
    <submittedName>
        <fullName evidence="6">Putative methionine--tRNA ligase, beta subunit</fullName>
    </submittedName>
</protein>
<feature type="compositionally biased region" description="Basic and acidic residues" evidence="4">
    <location>
        <begin position="29"/>
        <end position="46"/>
    </location>
</feature>
<reference evidence="6 7" key="1">
    <citation type="submission" date="2015-09" db="EMBL/GenBank/DDBJ databases">
        <title>Draft genome of the parasitic nematode Teladorsagia circumcincta isolate WARC Sus (inbred).</title>
        <authorList>
            <person name="Mitreva M."/>
        </authorList>
    </citation>
    <scope>NUCLEOTIDE SEQUENCE [LARGE SCALE GENOMIC DNA]</scope>
    <source>
        <strain evidence="6 7">S</strain>
    </source>
</reference>
<keyword evidence="1 3" id="KW-0820">tRNA-binding</keyword>